<organism evidence="3 4">
    <name type="scientific">Spirosoma liriopis</name>
    <dbReference type="NCBI Taxonomy" id="2937440"/>
    <lineage>
        <taxon>Bacteria</taxon>
        <taxon>Pseudomonadati</taxon>
        <taxon>Bacteroidota</taxon>
        <taxon>Cytophagia</taxon>
        <taxon>Cytophagales</taxon>
        <taxon>Cytophagaceae</taxon>
        <taxon>Spirosoma</taxon>
    </lineage>
</organism>
<name>A0ABT0HNE2_9BACT</name>
<proteinExistence type="predicted"/>
<feature type="signal peptide" evidence="2">
    <location>
        <begin position="1"/>
        <end position="22"/>
    </location>
</feature>
<feature type="chain" id="PRO_5047292941" evidence="2">
    <location>
        <begin position="23"/>
        <end position="133"/>
    </location>
</feature>
<evidence type="ECO:0000256" key="1">
    <source>
        <dbReference type="SAM" id="MobiDB-lite"/>
    </source>
</evidence>
<evidence type="ECO:0000313" key="4">
    <source>
        <dbReference type="Proteomes" id="UP001202180"/>
    </source>
</evidence>
<accession>A0ABT0HNE2</accession>
<evidence type="ECO:0000313" key="3">
    <source>
        <dbReference type="EMBL" id="MCK8493689.1"/>
    </source>
</evidence>
<gene>
    <name evidence="3" type="ORF">M0L20_17615</name>
</gene>
<dbReference type="Proteomes" id="UP001202180">
    <property type="component" value="Unassembled WGS sequence"/>
</dbReference>
<protein>
    <submittedName>
        <fullName evidence="3">Uncharacterized protein</fullName>
    </submittedName>
</protein>
<feature type="compositionally biased region" description="Polar residues" evidence="1">
    <location>
        <begin position="106"/>
        <end position="117"/>
    </location>
</feature>
<reference evidence="3 4" key="1">
    <citation type="submission" date="2022-04" db="EMBL/GenBank/DDBJ databases">
        <title>Spirosoma sp. strain RP8 genome sequencing and assembly.</title>
        <authorList>
            <person name="Jung Y."/>
        </authorList>
    </citation>
    <scope>NUCLEOTIDE SEQUENCE [LARGE SCALE GENOMIC DNA]</scope>
    <source>
        <strain evidence="3 4">RP8</strain>
    </source>
</reference>
<dbReference type="EMBL" id="JALPRF010000003">
    <property type="protein sequence ID" value="MCK8493689.1"/>
    <property type="molecule type" value="Genomic_DNA"/>
</dbReference>
<feature type="region of interest" description="Disordered" evidence="1">
    <location>
        <begin position="42"/>
        <end position="133"/>
    </location>
</feature>
<keyword evidence="2" id="KW-0732">Signal</keyword>
<evidence type="ECO:0000256" key="2">
    <source>
        <dbReference type="SAM" id="SignalP"/>
    </source>
</evidence>
<keyword evidence="4" id="KW-1185">Reference proteome</keyword>
<dbReference type="RefSeq" id="WP_232562258.1">
    <property type="nucleotide sequence ID" value="NZ_JALPRF010000003.1"/>
</dbReference>
<sequence length="133" mass="14630">MKAAFTVLISLGLLAFAVQTQAQDERKLRKDPTYSTHNYKHANKAATARRWESNAGVAVQQPSPADARLADYKKSVPNAQPAGGITVDHTPSMSLADRNYKIQRVSEPNNSDNNSYVKQRRQKSDSSSVIGND</sequence>
<comment type="caution">
    <text evidence="3">The sequence shown here is derived from an EMBL/GenBank/DDBJ whole genome shotgun (WGS) entry which is preliminary data.</text>
</comment>